<dbReference type="PANTHER" id="PTHR13484:SF0">
    <property type="entry name" value="PRE-MRNA 3'-END-PROCESSING FACTOR FIP1"/>
    <property type="match status" value="1"/>
</dbReference>
<keyword evidence="4" id="KW-0539">Nucleus</keyword>
<feature type="compositionally biased region" description="Gly residues" evidence="5">
    <location>
        <begin position="322"/>
        <end position="346"/>
    </location>
</feature>
<dbReference type="AlphaFoldDB" id="A0A6G1HCS2"/>
<gene>
    <name evidence="7" type="ORF">K402DRAFT_347973</name>
</gene>
<feature type="domain" description="Pre-mRNA polyadenylation factor Fip1" evidence="6">
    <location>
        <begin position="154"/>
        <end position="196"/>
    </location>
</feature>
<evidence type="ECO:0000259" key="6">
    <source>
        <dbReference type="Pfam" id="PF05182"/>
    </source>
</evidence>
<feature type="compositionally biased region" description="Acidic residues" evidence="5">
    <location>
        <begin position="39"/>
        <end position="60"/>
    </location>
</feature>
<keyword evidence="3" id="KW-0507">mRNA processing</keyword>
<dbReference type="InterPro" id="IPR007854">
    <property type="entry name" value="Fip1_dom"/>
</dbReference>
<dbReference type="Pfam" id="PF05182">
    <property type="entry name" value="Fip1"/>
    <property type="match status" value="1"/>
</dbReference>
<dbReference type="OrthoDB" id="1917198at2759"/>
<evidence type="ECO:0000313" key="7">
    <source>
        <dbReference type="EMBL" id="KAF1990864.1"/>
    </source>
</evidence>
<feature type="region of interest" description="Disordered" evidence="5">
    <location>
        <begin position="1"/>
        <end position="133"/>
    </location>
</feature>
<organism evidence="7 8">
    <name type="scientific">Aulographum hederae CBS 113979</name>
    <dbReference type="NCBI Taxonomy" id="1176131"/>
    <lineage>
        <taxon>Eukaryota</taxon>
        <taxon>Fungi</taxon>
        <taxon>Dikarya</taxon>
        <taxon>Ascomycota</taxon>
        <taxon>Pezizomycotina</taxon>
        <taxon>Dothideomycetes</taxon>
        <taxon>Pleosporomycetidae</taxon>
        <taxon>Aulographales</taxon>
        <taxon>Aulographaceae</taxon>
    </lineage>
</organism>
<feature type="region of interest" description="Disordered" evidence="5">
    <location>
        <begin position="302"/>
        <end position="354"/>
    </location>
</feature>
<name>A0A6G1HCS2_9PEZI</name>
<reference evidence="7" key="1">
    <citation type="journal article" date="2020" name="Stud. Mycol.">
        <title>101 Dothideomycetes genomes: a test case for predicting lifestyles and emergence of pathogens.</title>
        <authorList>
            <person name="Haridas S."/>
            <person name="Albert R."/>
            <person name="Binder M."/>
            <person name="Bloem J."/>
            <person name="Labutti K."/>
            <person name="Salamov A."/>
            <person name="Andreopoulos B."/>
            <person name="Baker S."/>
            <person name="Barry K."/>
            <person name="Bills G."/>
            <person name="Bluhm B."/>
            <person name="Cannon C."/>
            <person name="Castanera R."/>
            <person name="Culley D."/>
            <person name="Daum C."/>
            <person name="Ezra D."/>
            <person name="Gonzalez J."/>
            <person name="Henrissat B."/>
            <person name="Kuo A."/>
            <person name="Liang C."/>
            <person name="Lipzen A."/>
            <person name="Lutzoni F."/>
            <person name="Magnuson J."/>
            <person name="Mondo S."/>
            <person name="Nolan M."/>
            <person name="Ohm R."/>
            <person name="Pangilinan J."/>
            <person name="Park H.-J."/>
            <person name="Ramirez L."/>
            <person name="Alfaro M."/>
            <person name="Sun H."/>
            <person name="Tritt A."/>
            <person name="Yoshinaga Y."/>
            <person name="Zwiers L.-H."/>
            <person name="Turgeon B."/>
            <person name="Goodwin S."/>
            <person name="Spatafora J."/>
            <person name="Crous P."/>
            <person name="Grigoriev I."/>
        </authorList>
    </citation>
    <scope>NUCLEOTIDE SEQUENCE</scope>
    <source>
        <strain evidence="7">CBS 113979</strain>
    </source>
</reference>
<evidence type="ECO:0000256" key="1">
    <source>
        <dbReference type="ARBA" id="ARBA00004123"/>
    </source>
</evidence>
<proteinExistence type="inferred from homology"/>
<dbReference type="InterPro" id="IPR051187">
    <property type="entry name" value="Pre-mRNA_3'-end_processing_reg"/>
</dbReference>
<comment type="subcellular location">
    <subcellularLocation>
        <location evidence="1">Nucleus</location>
    </subcellularLocation>
</comment>
<dbReference type="GO" id="GO:0006397">
    <property type="term" value="P:mRNA processing"/>
    <property type="evidence" value="ECO:0007669"/>
    <property type="project" value="UniProtKB-KW"/>
</dbReference>
<dbReference type="PANTHER" id="PTHR13484">
    <property type="entry name" value="FIP1-LIKE 1 PROTEIN"/>
    <property type="match status" value="1"/>
</dbReference>
<comment type="similarity">
    <text evidence="2">Belongs to the FIP1 family.</text>
</comment>
<dbReference type="EMBL" id="ML977141">
    <property type="protein sequence ID" value="KAF1990864.1"/>
    <property type="molecule type" value="Genomic_DNA"/>
</dbReference>
<evidence type="ECO:0000256" key="4">
    <source>
        <dbReference type="ARBA" id="ARBA00023242"/>
    </source>
</evidence>
<evidence type="ECO:0000256" key="3">
    <source>
        <dbReference type="ARBA" id="ARBA00022664"/>
    </source>
</evidence>
<evidence type="ECO:0000313" key="8">
    <source>
        <dbReference type="Proteomes" id="UP000800041"/>
    </source>
</evidence>
<feature type="compositionally biased region" description="Low complexity" evidence="5">
    <location>
        <begin position="311"/>
        <end position="321"/>
    </location>
</feature>
<evidence type="ECO:0000256" key="2">
    <source>
        <dbReference type="ARBA" id="ARBA00007459"/>
    </source>
</evidence>
<keyword evidence="8" id="KW-1185">Reference proteome</keyword>
<feature type="compositionally biased region" description="Polar residues" evidence="5">
    <location>
        <begin position="89"/>
        <end position="105"/>
    </location>
</feature>
<sequence>MDDEDDLYAQDTGSTDQTAPLPSNGAAEPLDVGEVKMDEDLEEGEEEEADDDDDDSDIEIVTEAAPGAPDTSKPFNAFKRESVPVEPVRSQSQSISQPQAHSQSAPPKHDAPAEPRTGPQLKNGASYPEVRTSSVDVNAVPKYDPAGKLITEVDIDADMAEHMKPWRAPGADQSDYFNYGFDEFTWASYVFKQQSMAGTRTEIQTETEAMQKMLGFGVAPTGNAPATPQPGATPMPGVPTGPSAQVAPQQQAPAGMDLPDQTQMYAMMSQYMQMNGISDPNKVDMQAFMAWWQQSMMGSMGGGMGMGQQGQGQQQQQQQYGGQQGYGGQGYGQQGFGGGGGGGGGGRGRRGGRW</sequence>
<protein>
    <recommendedName>
        <fullName evidence="6">Pre-mRNA polyadenylation factor Fip1 domain-containing protein</fullName>
    </recommendedName>
</protein>
<feature type="compositionally biased region" description="Polar residues" evidence="5">
    <location>
        <begin position="11"/>
        <end position="21"/>
    </location>
</feature>
<accession>A0A6G1HCS2</accession>
<evidence type="ECO:0000256" key="5">
    <source>
        <dbReference type="SAM" id="MobiDB-lite"/>
    </source>
</evidence>
<dbReference type="GO" id="GO:0005847">
    <property type="term" value="C:mRNA cleavage and polyadenylation specificity factor complex"/>
    <property type="evidence" value="ECO:0007669"/>
    <property type="project" value="TreeGrafter"/>
</dbReference>
<dbReference type="Proteomes" id="UP000800041">
    <property type="component" value="Unassembled WGS sequence"/>
</dbReference>